<comment type="caution">
    <text evidence="4">The sequence shown here is derived from an EMBL/GenBank/DDBJ whole genome shotgun (WGS) entry which is preliminary data.</text>
</comment>
<accession>A0A2K3JPG3</accession>
<dbReference type="Gene3D" id="1.20.140.10">
    <property type="entry name" value="Butyryl-CoA Dehydrogenase, subunit A, domain 3"/>
    <property type="match status" value="1"/>
</dbReference>
<dbReference type="Proteomes" id="UP000236291">
    <property type="component" value="Unassembled WGS sequence"/>
</dbReference>
<gene>
    <name evidence="4" type="ORF">L195_g049575</name>
</gene>
<dbReference type="ExpressionAtlas" id="A0A2K3JPG3">
    <property type="expression patterns" value="baseline"/>
</dbReference>
<dbReference type="Pfam" id="PF01756">
    <property type="entry name" value="ACOX"/>
    <property type="match status" value="1"/>
</dbReference>
<feature type="non-terminal residue" evidence="4">
    <location>
        <position position="100"/>
    </location>
</feature>
<feature type="domain" description="Acyl-CoA oxidase C-terminal" evidence="3">
    <location>
        <begin position="47"/>
        <end position="99"/>
    </location>
</feature>
<evidence type="ECO:0000256" key="1">
    <source>
        <dbReference type="ARBA" id="ARBA00006288"/>
    </source>
</evidence>
<organism evidence="4 5">
    <name type="scientific">Trifolium pratense</name>
    <name type="common">Red clover</name>
    <dbReference type="NCBI Taxonomy" id="57577"/>
    <lineage>
        <taxon>Eukaryota</taxon>
        <taxon>Viridiplantae</taxon>
        <taxon>Streptophyta</taxon>
        <taxon>Embryophyta</taxon>
        <taxon>Tracheophyta</taxon>
        <taxon>Spermatophyta</taxon>
        <taxon>Magnoliopsida</taxon>
        <taxon>eudicotyledons</taxon>
        <taxon>Gunneridae</taxon>
        <taxon>Pentapetalae</taxon>
        <taxon>rosids</taxon>
        <taxon>fabids</taxon>
        <taxon>Fabales</taxon>
        <taxon>Fabaceae</taxon>
        <taxon>Papilionoideae</taxon>
        <taxon>50 kb inversion clade</taxon>
        <taxon>NPAAA clade</taxon>
        <taxon>Hologalegina</taxon>
        <taxon>IRL clade</taxon>
        <taxon>Trifolieae</taxon>
        <taxon>Trifolium</taxon>
    </lineage>
</organism>
<name>A0A2K3JPG3_TRIPR</name>
<evidence type="ECO:0000313" key="5">
    <source>
        <dbReference type="Proteomes" id="UP000236291"/>
    </source>
</evidence>
<dbReference type="GO" id="GO:0033540">
    <property type="term" value="P:fatty acid beta-oxidation using acyl-CoA oxidase"/>
    <property type="evidence" value="ECO:0007669"/>
    <property type="project" value="TreeGrafter"/>
</dbReference>
<protein>
    <submittedName>
        <fullName evidence="4">Peroxisomal acyl-CoA oxidase 1-like protein</fullName>
    </submittedName>
</protein>
<dbReference type="InterPro" id="IPR012258">
    <property type="entry name" value="Acyl-CoA_oxidase"/>
</dbReference>
<dbReference type="GO" id="GO:0071949">
    <property type="term" value="F:FAD binding"/>
    <property type="evidence" value="ECO:0007669"/>
    <property type="project" value="InterPro"/>
</dbReference>
<dbReference type="SUPFAM" id="SSF47203">
    <property type="entry name" value="Acyl-CoA dehydrogenase C-terminal domain-like"/>
    <property type="match status" value="1"/>
</dbReference>
<dbReference type="AlphaFoldDB" id="A0A2K3JPG3"/>
<dbReference type="STRING" id="57577.A0A2K3JPG3"/>
<dbReference type="GO" id="GO:0001676">
    <property type="term" value="P:long-chain fatty acid metabolic process"/>
    <property type="evidence" value="ECO:0007669"/>
    <property type="project" value="TreeGrafter"/>
</dbReference>
<dbReference type="GO" id="GO:0005777">
    <property type="term" value="C:peroxisome"/>
    <property type="evidence" value="ECO:0007669"/>
    <property type="project" value="InterPro"/>
</dbReference>
<evidence type="ECO:0000313" key="4">
    <source>
        <dbReference type="EMBL" id="PNX55941.1"/>
    </source>
</evidence>
<evidence type="ECO:0000256" key="2">
    <source>
        <dbReference type="ARBA" id="ARBA00023002"/>
    </source>
</evidence>
<reference evidence="4 5" key="2">
    <citation type="journal article" date="2017" name="Front. Plant Sci.">
        <title>Gene Classification and Mining of Molecular Markers Useful in Red Clover (Trifolium pratense) Breeding.</title>
        <authorList>
            <person name="Istvanek J."/>
            <person name="Dluhosova J."/>
            <person name="Dluhos P."/>
            <person name="Patkova L."/>
            <person name="Nedelnik J."/>
            <person name="Repkova J."/>
        </authorList>
    </citation>
    <scope>NUCLEOTIDE SEQUENCE [LARGE SCALE GENOMIC DNA]</scope>
    <source>
        <strain evidence="5">cv. Tatra</strain>
        <tissue evidence="4">Young leaves</tissue>
    </source>
</reference>
<dbReference type="EMBL" id="ASHM01073403">
    <property type="protein sequence ID" value="PNX55941.1"/>
    <property type="molecule type" value="Genomic_DNA"/>
</dbReference>
<feature type="non-terminal residue" evidence="4">
    <location>
        <position position="1"/>
    </location>
</feature>
<dbReference type="PANTHER" id="PTHR10909">
    <property type="entry name" value="ELECTRON TRANSPORT OXIDOREDUCTASE"/>
    <property type="match status" value="1"/>
</dbReference>
<dbReference type="GO" id="GO:0005504">
    <property type="term" value="F:fatty acid binding"/>
    <property type="evidence" value="ECO:0007669"/>
    <property type="project" value="TreeGrafter"/>
</dbReference>
<dbReference type="PANTHER" id="PTHR10909:SF250">
    <property type="entry name" value="PEROXISOMAL ACYL-COENZYME A OXIDASE 1"/>
    <property type="match status" value="1"/>
</dbReference>
<dbReference type="InterPro" id="IPR002655">
    <property type="entry name" value="Acyl-CoA_oxidase_C"/>
</dbReference>
<dbReference type="GO" id="GO:0055088">
    <property type="term" value="P:lipid homeostasis"/>
    <property type="evidence" value="ECO:0007669"/>
    <property type="project" value="TreeGrafter"/>
</dbReference>
<keyword evidence="2" id="KW-0560">Oxidoreductase</keyword>
<sequence>VARYLIKTISQLGSGNKPVGTTAYLARVEQLIQYQSDVKRAEDWLKPNVVIEAFEARAARMSVAVAQNLSKFTDPEEGFQELSADLVEAAAAHCQLIVVS</sequence>
<dbReference type="InterPro" id="IPR036250">
    <property type="entry name" value="AcylCo_DH-like_C"/>
</dbReference>
<dbReference type="GO" id="GO:0003997">
    <property type="term" value="F:acyl-CoA oxidase activity"/>
    <property type="evidence" value="ECO:0007669"/>
    <property type="project" value="InterPro"/>
</dbReference>
<evidence type="ECO:0000259" key="3">
    <source>
        <dbReference type="Pfam" id="PF01756"/>
    </source>
</evidence>
<comment type="similarity">
    <text evidence="1">Belongs to the acyl-CoA oxidase family.</text>
</comment>
<reference evidence="4 5" key="1">
    <citation type="journal article" date="2014" name="Am. J. Bot.">
        <title>Genome assembly and annotation for red clover (Trifolium pratense; Fabaceae).</title>
        <authorList>
            <person name="Istvanek J."/>
            <person name="Jaros M."/>
            <person name="Krenek A."/>
            <person name="Repkova J."/>
        </authorList>
    </citation>
    <scope>NUCLEOTIDE SEQUENCE [LARGE SCALE GENOMIC DNA]</scope>
    <source>
        <strain evidence="5">cv. Tatra</strain>
        <tissue evidence="4">Young leaves</tissue>
    </source>
</reference>
<proteinExistence type="inferred from homology"/>